<dbReference type="Proteomes" id="UP000326877">
    <property type="component" value="Unassembled WGS sequence"/>
</dbReference>
<sequence>MLNKLDSYSNGAQARKSETTSHLNDVACFPWQPEGYTNAVQSVWRSLQMILDKGCSITLDGVSLNLSSIVAVAKYGIESRVASDSNIAESVSRGVALLDAKLNQCMVIYRVNTGFGASADTRSKQHEALQMALLQHHQAGVLLLNDGGTPNTTIMGVLRPHNVPFPFISGSGDLTHMAYIAGVLEGNPDTHVHCGDGHIPEVVPADQALQRVGLTPLRLGPKEGLGLLNGTSFSCGAASLVLIEANQLALLSQVLTAMGTEALSANVRPHPGQKEVASNIYALLADTKLVSDALPKRSGLAQDRYALRTASQWLGPQIARASYHGEAHHGGNFQATEITSAVEKIMAAMQIIGKMIFSQCSEVLNPVLSHGLPPNFCADDPSLSFALKGVDINMASYMSELAYLTHPVSSHVQSAEMHNQGLNSLAFIAAQYAAESLEVLSLMSATYLYVLCQALDLRALHLGFANRARSQVCCLLSEQLQHSIQHEQLYPIQTAPWDELMSHWVQGSTKDLSARSQAAAAASSVVLLDLVSSHCGKDIATRLDLARIIIPFKEKASNILYQNFTATREEFFCVPATADHLCGASSRFYRLVRRTLAVPMNRGLADHPTYDSEKDPRATKAIGSHISTIYTELRQGGMTDAVVNCWESL</sequence>
<dbReference type="SUPFAM" id="SSF48557">
    <property type="entry name" value="L-aspartase-like"/>
    <property type="match status" value="1"/>
</dbReference>
<dbReference type="Pfam" id="PF00221">
    <property type="entry name" value="Lyase_aromatic"/>
    <property type="match status" value="3"/>
</dbReference>
<reference evidence="2" key="1">
    <citation type="submission" date="2019-04" db="EMBL/GenBank/DDBJ databases">
        <title>Friends and foes A comparative genomics studyof 23 Aspergillus species from section Flavi.</title>
        <authorList>
            <consortium name="DOE Joint Genome Institute"/>
            <person name="Kjaerbolling I."/>
            <person name="Vesth T."/>
            <person name="Frisvad J.C."/>
            <person name="Nybo J.L."/>
            <person name="Theobald S."/>
            <person name="Kildgaard S."/>
            <person name="Isbrandt T."/>
            <person name="Kuo A."/>
            <person name="Sato A."/>
            <person name="Lyhne E.K."/>
            <person name="Kogle M.E."/>
            <person name="Wiebenga A."/>
            <person name="Kun R.S."/>
            <person name="Lubbers R.J."/>
            <person name="Makela M.R."/>
            <person name="Barry K."/>
            <person name="Chovatia M."/>
            <person name="Clum A."/>
            <person name="Daum C."/>
            <person name="Haridas S."/>
            <person name="He G."/>
            <person name="LaButti K."/>
            <person name="Lipzen A."/>
            <person name="Mondo S."/>
            <person name="Riley R."/>
            <person name="Salamov A."/>
            <person name="Simmons B.A."/>
            <person name="Magnuson J.K."/>
            <person name="Henrissat B."/>
            <person name="Mortensen U.H."/>
            <person name="Larsen T.O."/>
            <person name="Devries R.P."/>
            <person name="Grigoriev I.V."/>
            <person name="Machida M."/>
            <person name="Baker S.E."/>
            <person name="Andersen M.R."/>
        </authorList>
    </citation>
    <scope>NUCLEOTIDE SEQUENCE [LARGE SCALE GENOMIC DNA]</scope>
    <source>
        <strain evidence="2">IBT 14317</strain>
    </source>
</reference>
<proteinExistence type="inferred from homology"/>
<dbReference type="GO" id="GO:0016829">
    <property type="term" value="F:lyase activity"/>
    <property type="evidence" value="ECO:0007669"/>
    <property type="project" value="UniProtKB-KW"/>
</dbReference>
<dbReference type="OrthoDB" id="10051290at2759"/>
<dbReference type="InterPro" id="IPR008948">
    <property type="entry name" value="L-Aspartase-like"/>
</dbReference>
<gene>
    <name evidence="2" type="ORF">BDV23DRAFT_193057</name>
</gene>
<evidence type="ECO:0000313" key="2">
    <source>
        <dbReference type="EMBL" id="KAE8391696.1"/>
    </source>
</evidence>
<evidence type="ECO:0000256" key="1">
    <source>
        <dbReference type="ARBA" id="ARBA00007238"/>
    </source>
</evidence>
<protein>
    <submittedName>
        <fullName evidence="2">Phenylalanine ammonia-lyase</fullName>
    </submittedName>
</protein>
<dbReference type="Gene3D" id="1.10.274.20">
    <property type="entry name" value="Phenylalanine ammonia-lyase 1, domain 3"/>
    <property type="match status" value="1"/>
</dbReference>
<dbReference type="AlphaFoldDB" id="A0A5N7CC17"/>
<organism evidence="2">
    <name type="scientific">Petromyces alliaceus</name>
    <name type="common">Aspergillus alliaceus</name>
    <dbReference type="NCBI Taxonomy" id="209559"/>
    <lineage>
        <taxon>Eukaryota</taxon>
        <taxon>Fungi</taxon>
        <taxon>Dikarya</taxon>
        <taxon>Ascomycota</taxon>
        <taxon>Pezizomycotina</taxon>
        <taxon>Eurotiomycetes</taxon>
        <taxon>Eurotiomycetidae</taxon>
        <taxon>Eurotiales</taxon>
        <taxon>Aspergillaceae</taxon>
        <taxon>Aspergillus</taxon>
        <taxon>Aspergillus subgen. Circumdati</taxon>
    </lineage>
</organism>
<dbReference type="InterPro" id="IPR001106">
    <property type="entry name" value="Aromatic_Lyase"/>
</dbReference>
<dbReference type="CDD" id="cd00332">
    <property type="entry name" value="PAL-HAL"/>
    <property type="match status" value="1"/>
</dbReference>
<keyword evidence="2" id="KW-0456">Lyase</keyword>
<name>A0A5N7CC17_PETAA</name>
<dbReference type="EMBL" id="ML735243">
    <property type="protein sequence ID" value="KAE8391696.1"/>
    <property type="molecule type" value="Genomic_DNA"/>
</dbReference>
<dbReference type="InterPro" id="IPR023144">
    <property type="entry name" value="Phe_NH3-lyase_shielding_dom_sf"/>
</dbReference>
<dbReference type="Gene3D" id="1.20.200.10">
    <property type="entry name" value="Fumarase/aspartase (Central domain)"/>
    <property type="match status" value="2"/>
</dbReference>
<dbReference type="Gene3D" id="1.10.275.10">
    <property type="entry name" value="Fumarase/aspartase (N-terminal domain)"/>
    <property type="match status" value="2"/>
</dbReference>
<dbReference type="InterPro" id="IPR024083">
    <property type="entry name" value="Fumarase/histidase_N"/>
</dbReference>
<comment type="similarity">
    <text evidence="1">Belongs to the PAL/histidase family.</text>
</comment>
<accession>A0A5N7CC17</accession>
<dbReference type="PANTHER" id="PTHR10362">
    <property type="entry name" value="HISTIDINE AMMONIA-LYASE"/>
    <property type="match status" value="1"/>
</dbReference>